<dbReference type="Pfam" id="PF00293">
    <property type="entry name" value="NUDIX"/>
    <property type="match status" value="2"/>
</dbReference>
<sequence length="299" mass="34238">MFNVRFCPYCGGELIDKLVEKEKRRRFVCKNCNRICYQNPIPVVVAVLTRPDERVVGLIKRAIPPRKDEWALPGGFVELDESPQEAVLREIKEEIGVYGKLQGLIGVHADKSELYKKVIVIGYEVTINQLAFCLGDEVKEFKFFPLSSHPPLAFSSHSKILQDFEKTYKNPIPTVDAIVETEEGIILVKRKNPPYGWALPGGFVDYGETLEEAIKREVKEEINLDVDNLYQFHTYSSPERDPRFHTISTVFVIKAKGRLKAGDDAEKVKVFSEDNLPTNIAFDHVKIIKDYFRFKSVKK</sequence>
<dbReference type="PANTHER" id="PTHR43736">
    <property type="entry name" value="ADP-RIBOSE PYROPHOSPHATASE"/>
    <property type="match status" value="1"/>
</dbReference>
<dbReference type="InterPro" id="IPR020476">
    <property type="entry name" value="Nudix_hydrolase"/>
</dbReference>
<dbReference type="Proteomes" id="UP000280417">
    <property type="component" value="Unassembled WGS sequence"/>
</dbReference>
<dbReference type="PROSITE" id="PS51462">
    <property type="entry name" value="NUDIX"/>
    <property type="match status" value="2"/>
</dbReference>
<dbReference type="EMBL" id="QMQA01000143">
    <property type="protein sequence ID" value="RLE12731.1"/>
    <property type="molecule type" value="Genomic_DNA"/>
</dbReference>
<dbReference type="GO" id="GO:0016787">
    <property type="term" value="F:hydrolase activity"/>
    <property type="evidence" value="ECO:0007669"/>
    <property type="project" value="UniProtKB-KW"/>
</dbReference>
<dbReference type="SUPFAM" id="SSF55811">
    <property type="entry name" value="Nudix"/>
    <property type="match status" value="2"/>
</dbReference>
<dbReference type="Pfam" id="PF14803">
    <property type="entry name" value="Zn_ribbon_Nudix"/>
    <property type="match status" value="1"/>
</dbReference>
<organism evidence="4 5">
    <name type="scientific">Aerophobetes bacterium</name>
    <dbReference type="NCBI Taxonomy" id="2030807"/>
    <lineage>
        <taxon>Bacteria</taxon>
        <taxon>Candidatus Aerophobota</taxon>
    </lineage>
</organism>
<dbReference type="InterPro" id="IPR015797">
    <property type="entry name" value="NUDIX_hydrolase-like_dom_sf"/>
</dbReference>
<evidence type="ECO:0000256" key="2">
    <source>
        <dbReference type="RuleBase" id="RU003476"/>
    </source>
</evidence>
<evidence type="ECO:0000259" key="3">
    <source>
        <dbReference type="PROSITE" id="PS51462"/>
    </source>
</evidence>
<name>A0A662DEJ7_UNCAE</name>
<comment type="similarity">
    <text evidence="2">Belongs to the Nudix hydrolase family.</text>
</comment>
<protein>
    <recommendedName>
        <fullName evidence="3">Nudix hydrolase domain-containing protein</fullName>
    </recommendedName>
</protein>
<keyword evidence="1 2" id="KW-0378">Hydrolase</keyword>
<dbReference type="PROSITE" id="PS00893">
    <property type="entry name" value="NUDIX_BOX"/>
    <property type="match status" value="2"/>
</dbReference>
<dbReference type="InterPro" id="IPR029401">
    <property type="entry name" value="Nudix_N"/>
</dbReference>
<dbReference type="AlphaFoldDB" id="A0A662DEJ7"/>
<feature type="domain" description="Nudix hydrolase" evidence="3">
    <location>
        <begin position="39"/>
        <end position="167"/>
    </location>
</feature>
<dbReference type="Gene3D" id="2.20.70.10">
    <property type="match status" value="1"/>
</dbReference>
<dbReference type="PANTHER" id="PTHR43736:SF1">
    <property type="entry name" value="DIHYDRONEOPTERIN TRIPHOSPHATE DIPHOSPHATASE"/>
    <property type="match status" value="1"/>
</dbReference>
<dbReference type="Gene3D" id="3.90.79.10">
    <property type="entry name" value="Nucleoside Triphosphate Pyrophosphohydrolase"/>
    <property type="match status" value="2"/>
</dbReference>
<dbReference type="PRINTS" id="PR00502">
    <property type="entry name" value="NUDIXFAMILY"/>
</dbReference>
<comment type="caution">
    <text evidence="4">The sequence shown here is derived from an EMBL/GenBank/DDBJ whole genome shotgun (WGS) entry which is preliminary data.</text>
</comment>
<reference evidence="4 5" key="1">
    <citation type="submission" date="2018-06" db="EMBL/GenBank/DDBJ databases">
        <title>Extensive metabolic versatility and redundancy in microbially diverse, dynamic hydrothermal sediments.</title>
        <authorList>
            <person name="Dombrowski N."/>
            <person name="Teske A."/>
            <person name="Baker B.J."/>
        </authorList>
    </citation>
    <scope>NUCLEOTIDE SEQUENCE [LARGE SCALE GENOMIC DNA]</scope>
    <source>
        <strain evidence="4">B3_G15</strain>
    </source>
</reference>
<proteinExistence type="inferred from homology"/>
<dbReference type="CDD" id="cd18873">
    <property type="entry name" value="NUDIX_NadM_like"/>
    <property type="match status" value="2"/>
</dbReference>
<dbReference type="InterPro" id="IPR000086">
    <property type="entry name" value="NUDIX_hydrolase_dom"/>
</dbReference>
<feature type="domain" description="Nudix hydrolase" evidence="3">
    <location>
        <begin position="170"/>
        <end position="296"/>
    </location>
</feature>
<accession>A0A662DEJ7</accession>
<evidence type="ECO:0000313" key="5">
    <source>
        <dbReference type="Proteomes" id="UP000280417"/>
    </source>
</evidence>
<evidence type="ECO:0000313" key="4">
    <source>
        <dbReference type="EMBL" id="RLE12731.1"/>
    </source>
</evidence>
<evidence type="ECO:0000256" key="1">
    <source>
        <dbReference type="ARBA" id="ARBA00022801"/>
    </source>
</evidence>
<gene>
    <name evidence="4" type="ORF">DRJ04_05645</name>
</gene>
<dbReference type="InterPro" id="IPR020084">
    <property type="entry name" value="NUDIX_hydrolase_CS"/>
</dbReference>